<dbReference type="InterPro" id="IPR002123">
    <property type="entry name" value="Plipid/glycerol_acylTrfase"/>
</dbReference>
<dbReference type="SMART" id="SM00563">
    <property type="entry name" value="PlsC"/>
    <property type="match status" value="1"/>
</dbReference>
<dbReference type="GO" id="GO:0003841">
    <property type="term" value="F:1-acylglycerol-3-phosphate O-acyltransferase activity"/>
    <property type="evidence" value="ECO:0007669"/>
    <property type="project" value="TreeGrafter"/>
</dbReference>
<keyword evidence="6" id="KW-0812">Transmembrane</keyword>
<keyword evidence="9" id="KW-1185">Reference proteome</keyword>
<protein>
    <recommendedName>
        <fullName evidence="7">Phospholipid/glycerol acyltransferase domain-containing protein</fullName>
    </recommendedName>
</protein>
<feature type="transmembrane region" description="Helical" evidence="6">
    <location>
        <begin position="6"/>
        <end position="27"/>
    </location>
</feature>
<gene>
    <name evidence="8" type="ORF">A3843_08805</name>
</gene>
<evidence type="ECO:0000313" key="8">
    <source>
        <dbReference type="EMBL" id="OKL44475.1"/>
    </source>
</evidence>
<dbReference type="AlphaFoldDB" id="A0A1U7JIE7"/>
<evidence type="ECO:0000256" key="6">
    <source>
        <dbReference type="SAM" id="Phobius"/>
    </source>
</evidence>
<keyword evidence="5" id="KW-0012">Acyltransferase</keyword>
<feature type="domain" description="Phospholipid/glycerol acyltransferase" evidence="7">
    <location>
        <begin position="66"/>
        <end position="185"/>
    </location>
</feature>
<keyword evidence="6" id="KW-0472">Membrane</keyword>
<accession>A0A1U7JIE7</accession>
<evidence type="ECO:0000313" key="9">
    <source>
        <dbReference type="Proteomes" id="UP000185783"/>
    </source>
</evidence>
<comment type="pathway">
    <text evidence="1">Lipid metabolism.</text>
</comment>
<keyword evidence="4" id="KW-0443">Lipid metabolism</keyword>
<keyword evidence="2" id="KW-0444">Lipid biosynthesis</keyword>
<dbReference type="CDD" id="cd07989">
    <property type="entry name" value="LPLAT_AGPAT-like"/>
    <property type="match status" value="1"/>
</dbReference>
<sequence length="296" mass="32940">MHSAKAVVIILALTIATLVLIPLQWIAMRLNLRLQRFLPLLWHRIARRLMGLRVRQRGHMVTHRPLLVAANHVSWLDIVVLGQTAPLSFIAKSEVASWPVFGLFAKLQRSVFVNRNRRSHTGKVTREVADRMAQGDAMVLFAEGTSSNGNEVLPFRSALIGAVHHAMDQGDGDKAWVQPLAISYTHLQGMPMGRFWRPHVAWYGDMELPGHLWALLKEGGLDVQLTWGEPIPLDGAFNRKQLTQALERDVRTMATAALTGAENTHFVQTNANERTAFSSGQKTIKADANEDAEVAS</sequence>
<proteinExistence type="predicted"/>
<evidence type="ECO:0000256" key="2">
    <source>
        <dbReference type="ARBA" id="ARBA00022516"/>
    </source>
</evidence>
<evidence type="ECO:0000256" key="4">
    <source>
        <dbReference type="ARBA" id="ARBA00023098"/>
    </source>
</evidence>
<dbReference type="SUPFAM" id="SSF69593">
    <property type="entry name" value="Glycerol-3-phosphate (1)-acyltransferase"/>
    <property type="match status" value="1"/>
</dbReference>
<dbReference type="Proteomes" id="UP000185783">
    <property type="component" value="Unassembled WGS sequence"/>
</dbReference>
<dbReference type="GO" id="GO:0006654">
    <property type="term" value="P:phosphatidic acid biosynthetic process"/>
    <property type="evidence" value="ECO:0007669"/>
    <property type="project" value="TreeGrafter"/>
</dbReference>
<keyword evidence="6" id="KW-1133">Transmembrane helix</keyword>
<evidence type="ECO:0000256" key="3">
    <source>
        <dbReference type="ARBA" id="ARBA00022679"/>
    </source>
</evidence>
<dbReference type="EMBL" id="LVVZ01000014">
    <property type="protein sequence ID" value="OKL44475.1"/>
    <property type="molecule type" value="Genomic_DNA"/>
</dbReference>
<evidence type="ECO:0000259" key="7">
    <source>
        <dbReference type="SMART" id="SM00563"/>
    </source>
</evidence>
<dbReference type="PANTHER" id="PTHR10434:SF64">
    <property type="entry name" value="1-ACYL-SN-GLYCEROL-3-PHOSPHATE ACYLTRANSFERASE-RELATED"/>
    <property type="match status" value="1"/>
</dbReference>
<reference evidence="8 9" key="1">
    <citation type="submission" date="2016-03" db="EMBL/GenBank/DDBJ databases">
        <title>Genome sequence of Nesiotobacter sp. nov., a moderately halophilic alphaproteobacterium isolated from the Yellow Sea, China.</title>
        <authorList>
            <person name="Zhang G."/>
            <person name="Zhang R."/>
        </authorList>
    </citation>
    <scope>NUCLEOTIDE SEQUENCE [LARGE SCALE GENOMIC DNA]</scope>
    <source>
        <strain evidence="8 9">WB1-6</strain>
    </source>
</reference>
<organism evidence="8 9">
    <name type="scientific">Pseudovibrio exalbescens</name>
    <dbReference type="NCBI Taxonomy" id="197461"/>
    <lineage>
        <taxon>Bacteria</taxon>
        <taxon>Pseudomonadati</taxon>
        <taxon>Pseudomonadota</taxon>
        <taxon>Alphaproteobacteria</taxon>
        <taxon>Hyphomicrobiales</taxon>
        <taxon>Stappiaceae</taxon>
        <taxon>Pseudovibrio</taxon>
    </lineage>
</organism>
<dbReference type="RefSeq" id="WP_036488380.1">
    <property type="nucleotide sequence ID" value="NZ_LVVZ01000014.1"/>
</dbReference>
<dbReference type="PANTHER" id="PTHR10434">
    <property type="entry name" value="1-ACYL-SN-GLYCEROL-3-PHOSPHATE ACYLTRANSFERASE"/>
    <property type="match status" value="1"/>
</dbReference>
<dbReference type="Pfam" id="PF01553">
    <property type="entry name" value="Acyltransferase"/>
    <property type="match status" value="1"/>
</dbReference>
<comment type="caution">
    <text evidence="8">The sequence shown here is derived from an EMBL/GenBank/DDBJ whole genome shotgun (WGS) entry which is preliminary data.</text>
</comment>
<keyword evidence="3" id="KW-0808">Transferase</keyword>
<dbReference type="STRING" id="197461.A3843_08805"/>
<evidence type="ECO:0000256" key="5">
    <source>
        <dbReference type="ARBA" id="ARBA00023315"/>
    </source>
</evidence>
<evidence type="ECO:0000256" key="1">
    <source>
        <dbReference type="ARBA" id="ARBA00005189"/>
    </source>
</evidence>
<name>A0A1U7JIE7_9HYPH</name>